<evidence type="ECO:0000313" key="3">
    <source>
        <dbReference type="Proteomes" id="UP000182321"/>
    </source>
</evidence>
<proteinExistence type="predicted"/>
<keyword evidence="3" id="KW-1185">Reference proteome</keyword>
<dbReference type="AlphaFoldDB" id="A0A1H7KAE5"/>
<dbReference type="InterPro" id="IPR001173">
    <property type="entry name" value="Glyco_trans_2-like"/>
</dbReference>
<dbReference type="RefSeq" id="WP_074791398.1">
    <property type="nucleotide sequence ID" value="NZ_FNZX01000012.1"/>
</dbReference>
<sequence length="424" mass="49771">MQYDVEIINEINGEPEVDVYLVVYQHAKYLKQSIESILAQKTKYKYRIMAFDDCSTDGSRSILLEYQKKYPEKFFLALCNSNSKTQFLRQVVESIELAKYACHLEGDDYWVDPLKIEKQVNFLEKHPEYVGVAGNVMNVNEDGTKQHCDFDMYPFENTHIFTKKHVIQMKMIAHVSTLMYRNFRRNWTKVNFEKYYDCSMNGDQKVSAILGMLGDVYYSHELYTCHRRVFTGTSWTAKTRGKNIAELNIKMWQDLKKYILEEYNVAINIEDCIEMWKKQIGKNVNQVNHVDERTKRNNIIRLFEIWMLSKDNGCSIDKILKNKGIKTVAIYGLAELGKTLYYELYKSMISVEYCIDRNELVKMPYTTVYNLPPKEEKKVDAIIVTAITTFDDIKKELDLAGYKNVIALDEILYEMIPSDSLLKE</sequence>
<dbReference type="InterPro" id="IPR029044">
    <property type="entry name" value="Nucleotide-diphossugar_trans"/>
</dbReference>
<organism evidence="2 3">
    <name type="scientific">Pseudobutyrivibrio ruminis</name>
    <dbReference type="NCBI Taxonomy" id="46206"/>
    <lineage>
        <taxon>Bacteria</taxon>
        <taxon>Bacillati</taxon>
        <taxon>Bacillota</taxon>
        <taxon>Clostridia</taxon>
        <taxon>Lachnospirales</taxon>
        <taxon>Lachnospiraceae</taxon>
        <taxon>Pseudobutyrivibrio</taxon>
    </lineage>
</organism>
<dbReference type="SUPFAM" id="SSF53448">
    <property type="entry name" value="Nucleotide-diphospho-sugar transferases"/>
    <property type="match status" value="1"/>
</dbReference>
<gene>
    <name evidence="2" type="ORF">SAMN02910377_01927</name>
</gene>
<protein>
    <submittedName>
        <fullName evidence="2">Glycosyl transferase family 2</fullName>
    </submittedName>
</protein>
<dbReference type="Pfam" id="PF00535">
    <property type="entry name" value="Glycos_transf_2"/>
    <property type="match status" value="1"/>
</dbReference>
<dbReference type="EMBL" id="FNZX01000012">
    <property type="protein sequence ID" value="SEK82937.1"/>
    <property type="molecule type" value="Genomic_DNA"/>
</dbReference>
<dbReference type="PANTHER" id="PTHR22916:SF3">
    <property type="entry name" value="UDP-GLCNAC:BETAGAL BETA-1,3-N-ACETYLGLUCOSAMINYLTRANSFERASE-LIKE PROTEIN 1"/>
    <property type="match status" value="1"/>
</dbReference>
<name>A0A1H7KAE5_9FIRM</name>
<dbReference type="GO" id="GO:0016758">
    <property type="term" value="F:hexosyltransferase activity"/>
    <property type="evidence" value="ECO:0007669"/>
    <property type="project" value="UniProtKB-ARBA"/>
</dbReference>
<evidence type="ECO:0000313" key="2">
    <source>
        <dbReference type="EMBL" id="SEK82937.1"/>
    </source>
</evidence>
<feature type="domain" description="Glycosyltransferase 2-like" evidence="1">
    <location>
        <begin position="19"/>
        <end position="168"/>
    </location>
</feature>
<dbReference type="PANTHER" id="PTHR22916">
    <property type="entry name" value="GLYCOSYLTRANSFERASE"/>
    <property type="match status" value="1"/>
</dbReference>
<keyword evidence="2" id="KW-0808">Transferase</keyword>
<dbReference type="Gene3D" id="3.90.550.10">
    <property type="entry name" value="Spore Coat Polysaccharide Biosynthesis Protein SpsA, Chain A"/>
    <property type="match status" value="1"/>
</dbReference>
<accession>A0A1H7KAE5</accession>
<dbReference type="Proteomes" id="UP000182321">
    <property type="component" value="Unassembled WGS sequence"/>
</dbReference>
<reference evidence="3" key="1">
    <citation type="submission" date="2016-10" db="EMBL/GenBank/DDBJ databases">
        <authorList>
            <person name="Varghese N."/>
        </authorList>
    </citation>
    <scope>NUCLEOTIDE SEQUENCE [LARGE SCALE GENOMIC DNA]</scope>
    <source>
        <strain evidence="3">ACV-9</strain>
    </source>
</reference>
<evidence type="ECO:0000259" key="1">
    <source>
        <dbReference type="Pfam" id="PF00535"/>
    </source>
</evidence>